<accession>A0ABD2FHL3</accession>
<reference evidence="9 10" key="2">
    <citation type="journal article" date="2024" name="G3 (Bethesda)">
        <title>The genome of the cryopelagic Antarctic bald notothen, Trematomus borchgrevinki.</title>
        <authorList>
            <person name="Rayamajhi N."/>
            <person name="Rivera-Colon A.G."/>
            <person name="Minhas B.F."/>
            <person name="Cheng C.C."/>
            <person name="Catchen J.M."/>
        </authorList>
    </citation>
    <scope>NUCLEOTIDE SEQUENCE [LARGE SCALE GENOMIC DNA]</scope>
    <source>
        <strain evidence="9">AGRC-2024</strain>
    </source>
</reference>
<organism evidence="9 10">
    <name type="scientific">Pagothenia borchgrevinki</name>
    <name type="common">Bald rockcod</name>
    <name type="synonym">Trematomus borchgrevinki</name>
    <dbReference type="NCBI Taxonomy" id="8213"/>
    <lineage>
        <taxon>Eukaryota</taxon>
        <taxon>Metazoa</taxon>
        <taxon>Chordata</taxon>
        <taxon>Craniata</taxon>
        <taxon>Vertebrata</taxon>
        <taxon>Euteleostomi</taxon>
        <taxon>Actinopterygii</taxon>
        <taxon>Neopterygii</taxon>
        <taxon>Teleostei</taxon>
        <taxon>Neoteleostei</taxon>
        <taxon>Acanthomorphata</taxon>
        <taxon>Eupercaria</taxon>
        <taxon>Perciformes</taxon>
        <taxon>Notothenioidei</taxon>
        <taxon>Nototheniidae</taxon>
        <taxon>Pagothenia</taxon>
    </lineage>
</organism>
<evidence type="ECO:0000256" key="7">
    <source>
        <dbReference type="RuleBase" id="RU910716"/>
    </source>
</evidence>
<feature type="compositionally biased region" description="Basic and acidic residues" evidence="8">
    <location>
        <begin position="364"/>
        <end position="382"/>
    </location>
</feature>
<dbReference type="Pfam" id="PF09815">
    <property type="entry name" value="XK-related"/>
    <property type="match status" value="1"/>
</dbReference>
<dbReference type="GO" id="GO:0005886">
    <property type="term" value="C:plasma membrane"/>
    <property type="evidence" value="ECO:0007669"/>
    <property type="project" value="UniProtKB-SubCell"/>
</dbReference>
<reference evidence="9 10" key="1">
    <citation type="journal article" date="2022" name="G3 (Bethesda)">
        <title>Evaluating Illumina-, Nanopore-, and PacBio-based genome assembly strategies with the bald notothen, Trematomus borchgrevinki.</title>
        <authorList>
            <person name="Rayamajhi N."/>
            <person name="Cheng C.C."/>
            <person name="Catchen J.M."/>
        </authorList>
    </citation>
    <scope>NUCLEOTIDE SEQUENCE [LARGE SCALE GENOMIC DNA]</scope>
    <source>
        <strain evidence="9">AGRC-2024</strain>
    </source>
</reference>
<dbReference type="AlphaFoldDB" id="A0ABD2FHL3"/>
<name>A0ABD2FHL3_PAGBO</name>
<dbReference type="Proteomes" id="UP001619887">
    <property type="component" value="Unassembled WGS sequence"/>
</dbReference>
<proteinExistence type="inferred from homology"/>
<evidence type="ECO:0000256" key="3">
    <source>
        <dbReference type="ARBA" id="ARBA00022475"/>
    </source>
</evidence>
<keyword evidence="10" id="KW-1185">Reference proteome</keyword>
<protein>
    <recommendedName>
        <fullName evidence="7">XK-related protein</fullName>
    </recommendedName>
</protein>
<feature type="region of interest" description="Disordered" evidence="8">
    <location>
        <begin position="363"/>
        <end position="401"/>
    </location>
</feature>
<evidence type="ECO:0000313" key="10">
    <source>
        <dbReference type="Proteomes" id="UP001619887"/>
    </source>
</evidence>
<feature type="transmembrane region" description="Helical" evidence="7">
    <location>
        <begin position="250"/>
        <end position="268"/>
    </location>
</feature>
<evidence type="ECO:0000256" key="6">
    <source>
        <dbReference type="ARBA" id="ARBA00023136"/>
    </source>
</evidence>
<gene>
    <name evidence="9" type="ORF">OYC64_011925</name>
</gene>
<feature type="transmembrane region" description="Helical" evidence="7">
    <location>
        <begin position="55"/>
        <end position="76"/>
    </location>
</feature>
<keyword evidence="4 7" id="KW-0812">Transmembrane</keyword>
<evidence type="ECO:0000256" key="1">
    <source>
        <dbReference type="ARBA" id="ARBA00004651"/>
    </source>
</evidence>
<feature type="transmembrane region" description="Helical" evidence="7">
    <location>
        <begin position="280"/>
        <end position="296"/>
    </location>
</feature>
<comment type="similarity">
    <text evidence="2 7">Belongs to the XK family.</text>
</comment>
<dbReference type="EMBL" id="JBIYXZ010002090">
    <property type="protein sequence ID" value="KAL3041040.1"/>
    <property type="molecule type" value="Genomic_DNA"/>
</dbReference>
<dbReference type="PANTHER" id="PTHR16024">
    <property type="entry name" value="XK-RELATED PROTEIN"/>
    <property type="match status" value="1"/>
</dbReference>
<sequence length="401" mass="45339">MSSSTDSMLQSEVQSYAKHRWLLTIAGLLFYVVDVLTDVLLALRYFQQKDYLWTALTLTCVLTGLLVTQIFSYSWYWDDINDPLQNPDGEPEISGMSRGAIAALHLLGVGIFTRYVHLLRRGFRVLWRSSASCTEDQRRDEHHRLFCLATDLSMLKLFEAFLESVPQLLLQVYIVLRFGEGAIVQYLSMSFSFLTVSWALVDYRRCLRRSLPQIREMPSGVPTITYLLYKLSTIISLILSLALLLLLSPFTSVLLTFLWLLGALYTHLKGAKFCSSMGMELLYQGVIGVILTFTFFNVKGQNTRVEMVVYYVFHCILNILAPVLMALLRPEMLTFTMLLAVSGIIFGGGRDGDGEHLVVLPADASKRGREEGRRRGGRRGEGDTEGDEGEKLSSALRKYGY</sequence>
<evidence type="ECO:0000256" key="2">
    <source>
        <dbReference type="ARBA" id="ARBA00008789"/>
    </source>
</evidence>
<keyword evidence="5 7" id="KW-1133">Transmembrane helix</keyword>
<feature type="transmembrane region" description="Helical" evidence="7">
    <location>
        <begin position="20"/>
        <end position="43"/>
    </location>
</feature>
<keyword evidence="3" id="KW-1003">Cell membrane</keyword>
<feature type="transmembrane region" description="Helical" evidence="7">
    <location>
        <begin position="96"/>
        <end position="116"/>
    </location>
</feature>
<evidence type="ECO:0000256" key="8">
    <source>
        <dbReference type="SAM" id="MobiDB-lite"/>
    </source>
</evidence>
<dbReference type="PANTHER" id="PTHR16024:SF13">
    <property type="entry name" value="XK-RELATED PROTEIN 9"/>
    <property type="match status" value="1"/>
</dbReference>
<dbReference type="InterPro" id="IPR018629">
    <property type="entry name" value="XK-rel"/>
</dbReference>
<feature type="transmembrane region" description="Helical" evidence="7">
    <location>
        <begin position="308"/>
        <end position="328"/>
    </location>
</feature>
<dbReference type="InterPro" id="IPR050895">
    <property type="entry name" value="XK-related_scramblase"/>
</dbReference>
<comment type="caution">
    <text evidence="9">The sequence shown here is derived from an EMBL/GenBank/DDBJ whole genome shotgun (WGS) entry which is preliminary data.</text>
</comment>
<evidence type="ECO:0000313" key="9">
    <source>
        <dbReference type="EMBL" id="KAL3041040.1"/>
    </source>
</evidence>
<keyword evidence="6 7" id="KW-0472">Membrane</keyword>
<evidence type="ECO:0000256" key="4">
    <source>
        <dbReference type="ARBA" id="ARBA00022692"/>
    </source>
</evidence>
<comment type="subcellular location">
    <subcellularLocation>
        <location evidence="1">Cell membrane</location>
        <topology evidence="1">Multi-pass membrane protein</topology>
    </subcellularLocation>
    <subcellularLocation>
        <location evidence="7">Membrane</location>
        <topology evidence="7">Multi-pass membrane protein</topology>
    </subcellularLocation>
</comment>
<evidence type="ECO:0000256" key="5">
    <source>
        <dbReference type="ARBA" id="ARBA00022989"/>
    </source>
</evidence>